<sequence>MPDDSASAPFSSAAAHAEVLAYHARSKHRRERYAAGPETLDWSAQPDPFRHWEGSERIMLAQPDLAAGPDWSRLCLPGGVPPQALDLDAIGTLLALSFGIAAWKELGPDRWAVRCNPSSGNLHPSEVWLICRHIPGLDDGLYHYAPREHALECRARFAPAAPGIAELYVALSSVHWREAWKYGERAFRYCQLDSGHALGALRYAAALLGWETRPVALSHAELMHGLGLDRDTDFPGKAEREDAEWLCALGPQALASAAAALPNAADRPQWFGRANRLDRYPMYRWPAIDAVAAATCFPAPPPAAAAAPVELPVRDLASGGPSAASLLRARRSAQRFERDARLPLADFWRLLDALLPRPAQLPWDVWPQPVRVHPLLFVHRVDGLEPGLYALPRSPAALATLRTALQADFEWRRPDGCPPHLPLYCLLCGDTQRSARALGCGQAIAGDGMFAVAMLAEFAAPLREAPWTYRTLHQEAGLLGQVLYLEATALGLAGTGIGCFFDDAGHELYGLQDQSLQTVYHFTVGRAVTDARILSLPPYPAPGSAAATPATPHAPETRTMSGERTFQRLTPAEAQQMIAHETELLLLDSRDATDYARGHINGAVHLDGRSISKTLRATAKARPLLIYCYHGNASQTWAQTFADFGFQRVFDLCGGYTAWQAHLADTLLPSPDTRELPFALSAWLELQGFGRVLDAALPGSGVTPLMRACQLGATEIVEALLKLGADVHASNSDGNQALWLACYADAPALIEALVAAGADPDHRNDSGVSTLMYAASAGKTACVERLLALGADPTPESADGFTALDMAANRECLNLLRKARKPNA</sequence>
<dbReference type="GO" id="GO:0005737">
    <property type="term" value="C:cytoplasm"/>
    <property type="evidence" value="ECO:0007669"/>
    <property type="project" value="InterPro"/>
</dbReference>
<dbReference type="GO" id="GO:0004792">
    <property type="term" value="F:thiosulfate-cyanide sulfurtransferase activity"/>
    <property type="evidence" value="ECO:0007669"/>
    <property type="project" value="InterPro"/>
</dbReference>
<dbReference type="SUPFAM" id="SSF55469">
    <property type="entry name" value="FMN-dependent nitroreductase-like"/>
    <property type="match status" value="2"/>
</dbReference>
<dbReference type="AlphaFoldDB" id="A0A317MUG7"/>
<dbReference type="SUPFAM" id="SSF48403">
    <property type="entry name" value="Ankyrin repeat"/>
    <property type="match status" value="1"/>
</dbReference>
<feature type="domain" description="Rhodanese" evidence="2">
    <location>
        <begin position="580"/>
        <end position="664"/>
    </location>
</feature>
<accession>A0A317MUG7</accession>
<dbReference type="Pfam" id="PF12796">
    <property type="entry name" value="Ank_2"/>
    <property type="match status" value="1"/>
</dbReference>
<reference evidence="3 4" key="1">
    <citation type="submission" date="2018-05" db="EMBL/GenBank/DDBJ databases">
        <title>Genomic Encyclopedia of Type Strains, Phase IV (KMG-IV): sequencing the most valuable type-strain genomes for metagenomic binning, comparative biology and taxonomic classification.</title>
        <authorList>
            <person name="Goeker M."/>
        </authorList>
    </citation>
    <scope>NUCLEOTIDE SEQUENCE [LARGE SCALE GENOMIC DNA]</scope>
    <source>
        <strain evidence="3 4">DSM 23606</strain>
    </source>
</reference>
<dbReference type="SMART" id="SM00248">
    <property type="entry name" value="ANK"/>
    <property type="match status" value="4"/>
</dbReference>
<dbReference type="InterPro" id="IPR036873">
    <property type="entry name" value="Rhodanese-like_dom_sf"/>
</dbReference>
<dbReference type="PANTHER" id="PTHR42741:SF3">
    <property type="entry name" value="NITROREDUCTASE FAMILY PROTEIN"/>
    <property type="match status" value="1"/>
</dbReference>
<dbReference type="PROSITE" id="PS50088">
    <property type="entry name" value="ANK_REPEAT"/>
    <property type="match status" value="3"/>
</dbReference>
<dbReference type="GO" id="GO:0016491">
    <property type="term" value="F:oxidoreductase activity"/>
    <property type="evidence" value="ECO:0007669"/>
    <property type="project" value="InterPro"/>
</dbReference>
<keyword evidence="1" id="KW-0040">ANK repeat</keyword>
<dbReference type="Proteomes" id="UP000246569">
    <property type="component" value="Unassembled WGS sequence"/>
</dbReference>
<dbReference type="InterPro" id="IPR036770">
    <property type="entry name" value="Ankyrin_rpt-contain_sf"/>
</dbReference>
<dbReference type="OrthoDB" id="9801593at2"/>
<name>A0A317MUG7_9GAMM</name>
<protein>
    <submittedName>
        <fullName evidence="3">SagB-type dehydrogenase family enzyme</fullName>
    </submittedName>
</protein>
<dbReference type="Pfam" id="PF00581">
    <property type="entry name" value="Rhodanese"/>
    <property type="match status" value="1"/>
</dbReference>
<keyword evidence="4" id="KW-1185">Reference proteome</keyword>
<dbReference type="SUPFAM" id="SSF52821">
    <property type="entry name" value="Rhodanese/Cell cycle control phosphatase"/>
    <property type="match status" value="1"/>
</dbReference>
<dbReference type="EMBL" id="QGTJ01000005">
    <property type="protein sequence ID" value="PWV61646.1"/>
    <property type="molecule type" value="Genomic_DNA"/>
</dbReference>
<dbReference type="InterPro" id="IPR023695">
    <property type="entry name" value="Thiosulf_sulfurTrfase"/>
</dbReference>
<dbReference type="Pfam" id="PF00881">
    <property type="entry name" value="Nitroreductase"/>
    <property type="match status" value="1"/>
</dbReference>
<evidence type="ECO:0000256" key="1">
    <source>
        <dbReference type="PROSITE-ProRule" id="PRU00023"/>
    </source>
</evidence>
<evidence type="ECO:0000313" key="4">
    <source>
        <dbReference type="Proteomes" id="UP000246569"/>
    </source>
</evidence>
<dbReference type="CDD" id="cd01444">
    <property type="entry name" value="GlpE_ST"/>
    <property type="match status" value="1"/>
</dbReference>
<dbReference type="Pfam" id="PF00023">
    <property type="entry name" value="Ank"/>
    <property type="match status" value="1"/>
</dbReference>
<dbReference type="InterPro" id="IPR029479">
    <property type="entry name" value="Nitroreductase"/>
</dbReference>
<gene>
    <name evidence="3" type="ORF">C7443_10574</name>
</gene>
<feature type="repeat" description="ANK" evidence="1">
    <location>
        <begin position="733"/>
        <end position="765"/>
    </location>
</feature>
<dbReference type="PROSITE" id="PS50297">
    <property type="entry name" value="ANK_REP_REGION"/>
    <property type="match status" value="2"/>
</dbReference>
<feature type="repeat" description="ANK" evidence="1">
    <location>
        <begin position="766"/>
        <end position="798"/>
    </location>
</feature>
<dbReference type="InterPro" id="IPR001763">
    <property type="entry name" value="Rhodanese-like_dom"/>
</dbReference>
<dbReference type="Gene3D" id="3.40.109.10">
    <property type="entry name" value="NADH Oxidase"/>
    <property type="match status" value="2"/>
</dbReference>
<comment type="caution">
    <text evidence="3">The sequence shown here is derived from an EMBL/GenBank/DDBJ whole genome shotgun (WGS) entry which is preliminary data.</text>
</comment>
<proteinExistence type="predicted"/>
<dbReference type="PROSITE" id="PS50206">
    <property type="entry name" value="RHODANESE_3"/>
    <property type="match status" value="1"/>
</dbReference>
<dbReference type="SMART" id="SM00450">
    <property type="entry name" value="RHOD"/>
    <property type="match status" value="1"/>
</dbReference>
<dbReference type="CDD" id="cd02142">
    <property type="entry name" value="McbC_SagB-like_oxidoreductase"/>
    <property type="match status" value="1"/>
</dbReference>
<dbReference type="InterPro" id="IPR000415">
    <property type="entry name" value="Nitroreductase-like"/>
</dbReference>
<organism evidence="3 4">
    <name type="scientific">Plasticicumulans acidivorans</name>
    <dbReference type="NCBI Taxonomy" id="886464"/>
    <lineage>
        <taxon>Bacteria</taxon>
        <taxon>Pseudomonadati</taxon>
        <taxon>Pseudomonadota</taxon>
        <taxon>Gammaproteobacteria</taxon>
        <taxon>Candidatus Competibacteraceae</taxon>
        <taxon>Plasticicumulans</taxon>
    </lineage>
</organism>
<evidence type="ECO:0000313" key="3">
    <source>
        <dbReference type="EMBL" id="PWV61646.1"/>
    </source>
</evidence>
<dbReference type="Gene3D" id="3.40.250.10">
    <property type="entry name" value="Rhodanese-like domain"/>
    <property type="match status" value="1"/>
</dbReference>
<dbReference type="RefSeq" id="WP_110018434.1">
    <property type="nucleotide sequence ID" value="NZ_QGTJ01000005.1"/>
</dbReference>
<dbReference type="Gene3D" id="1.25.40.20">
    <property type="entry name" value="Ankyrin repeat-containing domain"/>
    <property type="match status" value="1"/>
</dbReference>
<dbReference type="PANTHER" id="PTHR42741">
    <property type="entry name" value="NITROREDUCTASE FAMILY PROTEIN"/>
    <property type="match status" value="1"/>
</dbReference>
<evidence type="ECO:0000259" key="2">
    <source>
        <dbReference type="PROSITE" id="PS50206"/>
    </source>
</evidence>
<feature type="repeat" description="ANK" evidence="1">
    <location>
        <begin position="700"/>
        <end position="732"/>
    </location>
</feature>
<dbReference type="InterPro" id="IPR002110">
    <property type="entry name" value="Ankyrin_rpt"/>
</dbReference>